<dbReference type="Proteomes" id="UP000887159">
    <property type="component" value="Unassembled WGS sequence"/>
</dbReference>
<comment type="caution">
    <text evidence="1">The sequence shown here is derived from an EMBL/GenBank/DDBJ whole genome shotgun (WGS) entry which is preliminary data.</text>
</comment>
<name>A0A8X6VS53_TRICX</name>
<accession>A0A8X6VS53</accession>
<dbReference type="AlphaFoldDB" id="A0A8X6VS53"/>
<sequence>MTVFRVKLKFFSENKICGYLPRVKDLQVLSEIKEKGIIGPDSCNSVNEIDMLLGADVISVILLGRTIKLRSGLMAVGSMLGFTLMCKSSQEVIDNTEVSVPAIRERQLSMFLNQLNVNELWDIETIRIRDPVENIKNEIQHSDMIERFQKDIKILPSGRYEVALPFKIEGQLRDNRDLTLKMLKWTSASINHLLDNTPSKYMDIVSKLRHSFYVDNCVTGVSDTQEIESFVNKVRKIMFNGCFNLRGWESNVKKESISKCEGDTNVLSLTWNLDRETLRCTVNNVILEKLTEMTKRTILSVIQGIFDPLGILTAATLLPKMWLQETWKVKLAWDSPLKLGLCNKFDKWFKEILLLQNLEIPRYCEANSDSDLHVFEDASKNAYDACIFVRTKLASGIKLHLLRAKARVAPIKSVSMPRLELLACCVGARLANSIRNSLDVPDLKITY</sequence>
<proteinExistence type="predicted"/>
<dbReference type="Pfam" id="PF05380">
    <property type="entry name" value="Peptidase_A17"/>
    <property type="match status" value="1"/>
</dbReference>
<keyword evidence="2" id="KW-1185">Reference proteome</keyword>
<organism evidence="1 2">
    <name type="scientific">Trichonephila clavipes</name>
    <name type="common">Golden silk orbweaver</name>
    <name type="synonym">Nephila clavipes</name>
    <dbReference type="NCBI Taxonomy" id="2585209"/>
    <lineage>
        <taxon>Eukaryota</taxon>
        <taxon>Metazoa</taxon>
        <taxon>Ecdysozoa</taxon>
        <taxon>Arthropoda</taxon>
        <taxon>Chelicerata</taxon>
        <taxon>Arachnida</taxon>
        <taxon>Araneae</taxon>
        <taxon>Araneomorphae</taxon>
        <taxon>Entelegynae</taxon>
        <taxon>Araneoidea</taxon>
        <taxon>Nephilidae</taxon>
        <taxon>Trichonephila</taxon>
    </lineage>
</organism>
<gene>
    <name evidence="1" type="primary">AVEN_193665_1</name>
    <name evidence="1" type="ORF">TNCV_208461</name>
</gene>
<dbReference type="PANTHER" id="PTHR47331">
    <property type="entry name" value="PHD-TYPE DOMAIN-CONTAINING PROTEIN"/>
    <property type="match status" value="1"/>
</dbReference>
<reference evidence="1" key="1">
    <citation type="submission" date="2020-08" db="EMBL/GenBank/DDBJ databases">
        <title>Multicomponent nature underlies the extraordinary mechanical properties of spider dragline silk.</title>
        <authorList>
            <person name="Kono N."/>
            <person name="Nakamura H."/>
            <person name="Mori M."/>
            <person name="Yoshida Y."/>
            <person name="Ohtoshi R."/>
            <person name="Malay A.D."/>
            <person name="Moran D.A.P."/>
            <person name="Tomita M."/>
            <person name="Numata K."/>
            <person name="Arakawa K."/>
        </authorList>
    </citation>
    <scope>NUCLEOTIDE SEQUENCE</scope>
</reference>
<protein>
    <submittedName>
        <fullName evidence="1">Integrase catalytic domain-containing protein</fullName>
    </submittedName>
</protein>
<dbReference type="EMBL" id="BMAU01021355">
    <property type="protein sequence ID" value="GFY20214.1"/>
    <property type="molecule type" value="Genomic_DNA"/>
</dbReference>
<evidence type="ECO:0000313" key="2">
    <source>
        <dbReference type="Proteomes" id="UP000887159"/>
    </source>
</evidence>
<dbReference type="InterPro" id="IPR008042">
    <property type="entry name" value="Retrotrans_Pao"/>
</dbReference>
<evidence type="ECO:0000313" key="1">
    <source>
        <dbReference type="EMBL" id="GFY20214.1"/>
    </source>
</evidence>